<dbReference type="Proteomes" id="UP000606490">
    <property type="component" value="Unassembled WGS sequence"/>
</dbReference>
<protein>
    <submittedName>
        <fullName evidence="3">FAD-binding oxidoreductase</fullName>
    </submittedName>
</protein>
<name>A0ABS1V3X3_9PROT</name>
<keyword evidence="4" id="KW-1185">Reference proteome</keyword>
<evidence type="ECO:0000259" key="2">
    <source>
        <dbReference type="Pfam" id="PF01266"/>
    </source>
</evidence>
<dbReference type="Gene3D" id="3.50.50.60">
    <property type="entry name" value="FAD/NAD(P)-binding domain"/>
    <property type="match status" value="1"/>
</dbReference>
<sequence length="443" mass="48116">MSEFPFAPGFLERPWWWEAAPPPAPPPASLPDAAEVAIIGGGIAGLSTAIELGRNGVRALVLDREAIGWGASSRNGGALSGAGGLGKVRSDLVEAFGKEYVSELMEESEGAFENFEAFVAREGLDCDYVRCGRFVGAHAPSAMEALKRRAELINNAGTEEAFLVPRDRVAEEMATDRFVGGMMLRRAGSLHPAKYVRSLAAAAERYGATLLGGVELRSYRREADGGFVLETSHGRLRAGKLMIATNGYTGGATPWHQRRLIPVASYMIATEEIGEERVRRALPKLRVYGDTKKVLYYFRPSSDYKRILFGGRASFTDADVRRSGATLHRFLTHLIPDLADVRITHSWKGNVAFAFDMMPHIGEHEGAHYAMACNGSGVVTMTHLGQAAAGAILGGANRPSAFARLDFPTKPFYTGNPWFLPVVGLSYQLRDRLDGWRVPKDGG</sequence>
<dbReference type="InterPro" id="IPR006076">
    <property type="entry name" value="FAD-dep_OxRdtase"/>
</dbReference>
<feature type="domain" description="FAD dependent oxidoreductase" evidence="2">
    <location>
        <begin position="36"/>
        <end position="389"/>
    </location>
</feature>
<dbReference type="InterPro" id="IPR036188">
    <property type="entry name" value="FAD/NAD-bd_sf"/>
</dbReference>
<dbReference type="PANTHER" id="PTHR13847">
    <property type="entry name" value="SARCOSINE DEHYDROGENASE-RELATED"/>
    <property type="match status" value="1"/>
</dbReference>
<dbReference type="Gene3D" id="3.30.9.10">
    <property type="entry name" value="D-Amino Acid Oxidase, subunit A, domain 2"/>
    <property type="match status" value="1"/>
</dbReference>
<evidence type="ECO:0000256" key="1">
    <source>
        <dbReference type="ARBA" id="ARBA00023002"/>
    </source>
</evidence>
<dbReference type="SUPFAM" id="SSF51905">
    <property type="entry name" value="FAD/NAD(P)-binding domain"/>
    <property type="match status" value="1"/>
</dbReference>
<accession>A0ABS1V3X3</accession>
<evidence type="ECO:0000313" key="3">
    <source>
        <dbReference type="EMBL" id="MBL6456392.1"/>
    </source>
</evidence>
<reference evidence="3 4" key="1">
    <citation type="submission" date="2021-01" db="EMBL/GenBank/DDBJ databases">
        <title>Belnapia mucosa sp. nov. and Belnapia arida sp. nov., isolated from the Tabernas Desert (Almeria, Spain).</title>
        <authorList>
            <person name="Molina-Menor E."/>
            <person name="Vidal-Verdu A."/>
            <person name="Calonge A."/>
            <person name="Satari L."/>
            <person name="Pereto Magraner J."/>
            <person name="Porcar Miralles M."/>
        </authorList>
    </citation>
    <scope>NUCLEOTIDE SEQUENCE [LARGE SCALE GENOMIC DNA]</scope>
    <source>
        <strain evidence="3 4">T6</strain>
    </source>
</reference>
<dbReference type="Pfam" id="PF01266">
    <property type="entry name" value="DAO"/>
    <property type="match status" value="1"/>
</dbReference>
<organism evidence="3 4">
    <name type="scientific">Belnapia mucosa</name>
    <dbReference type="NCBI Taxonomy" id="2804532"/>
    <lineage>
        <taxon>Bacteria</taxon>
        <taxon>Pseudomonadati</taxon>
        <taxon>Pseudomonadota</taxon>
        <taxon>Alphaproteobacteria</taxon>
        <taxon>Acetobacterales</taxon>
        <taxon>Roseomonadaceae</taxon>
        <taxon>Belnapia</taxon>
    </lineage>
</organism>
<proteinExistence type="predicted"/>
<dbReference type="EMBL" id="JAEUXJ010000005">
    <property type="protein sequence ID" value="MBL6456392.1"/>
    <property type="molecule type" value="Genomic_DNA"/>
</dbReference>
<dbReference type="PANTHER" id="PTHR13847:SF281">
    <property type="entry name" value="FAD DEPENDENT OXIDOREDUCTASE DOMAIN-CONTAINING PROTEIN"/>
    <property type="match status" value="1"/>
</dbReference>
<evidence type="ECO:0000313" key="4">
    <source>
        <dbReference type="Proteomes" id="UP000606490"/>
    </source>
</evidence>
<gene>
    <name evidence="3" type="ORF">JMJ55_13745</name>
</gene>
<comment type="caution">
    <text evidence="3">The sequence shown here is derived from an EMBL/GenBank/DDBJ whole genome shotgun (WGS) entry which is preliminary data.</text>
</comment>
<dbReference type="RefSeq" id="WP_202826140.1">
    <property type="nucleotide sequence ID" value="NZ_JAEUXJ010000005.1"/>
</dbReference>
<keyword evidence="1" id="KW-0560">Oxidoreductase</keyword>